<organism evidence="8 9">
    <name type="scientific">Holothuria leucospilota</name>
    <name type="common">Black long sea cucumber</name>
    <name type="synonym">Mertensiothuria leucospilota</name>
    <dbReference type="NCBI Taxonomy" id="206669"/>
    <lineage>
        <taxon>Eukaryota</taxon>
        <taxon>Metazoa</taxon>
        <taxon>Echinodermata</taxon>
        <taxon>Eleutherozoa</taxon>
        <taxon>Echinozoa</taxon>
        <taxon>Holothuroidea</taxon>
        <taxon>Aspidochirotacea</taxon>
        <taxon>Aspidochirotida</taxon>
        <taxon>Holothuriidae</taxon>
        <taxon>Holothuria</taxon>
    </lineage>
</organism>
<dbReference type="OrthoDB" id="10535228at2759"/>
<dbReference type="AlphaFoldDB" id="A0A9Q1BQJ4"/>
<dbReference type="GO" id="GO:0005765">
    <property type="term" value="C:lysosomal membrane"/>
    <property type="evidence" value="ECO:0007669"/>
    <property type="project" value="TreeGrafter"/>
</dbReference>
<protein>
    <recommendedName>
        <fullName evidence="10">Lysosome-associated membrane glycoprotein 1</fullName>
    </recommendedName>
</protein>
<keyword evidence="3" id="KW-0732">Signal</keyword>
<dbReference type="GO" id="GO:0031902">
    <property type="term" value="C:late endosome membrane"/>
    <property type="evidence" value="ECO:0007669"/>
    <property type="project" value="TreeGrafter"/>
</dbReference>
<dbReference type="PANTHER" id="PTHR11506:SF35">
    <property type="entry name" value="LYSOSOME-ASSOCIATED MEMBRANE GLYCOPROTEIN 5"/>
    <property type="match status" value="1"/>
</dbReference>
<evidence type="ECO:0000256" key="6">
    <source>
        <dbReference type="ARBA" id="ARBA00023180"/>
    </source>
</evidence>
<name>A0A9Q1BQJ4_HOLLE</name>
<dbReference type="PANTHER" id="PTHR11506">
    <property type="entry name" value="LYSOSOME-ASSOCIATED MEMBRANE GLYCOPROTEIN"/>
    <property type="match status" value="1"/>
</dbReference>
<dbReference type="Proteomes" id="UP001152320">
    <property type="component" value="Chromosome 13"/>
</dbReference>
<accession>A0A9Q1BQJ4</accession>
<comment type="caution">
    <text evidence="8">The sequence shown here is derived from an EMBL/GenBank/DDBJ whole genome shotgun (WGS) entry which is preliminary data.</text>
</comment>
<evidence type="ECO:0000256" key="2">
    <source>
        <dbReference type="ARBA" id="ARBA00022692"/>
    </source>
</evidence>
<keyword evidence="2 7" id="KW-0812">Transmembrane</keyword>
<feature type="transmembrane region" description="Helical" evidence="7">
    <location>
        <begin position="138"/>
        <end position="163"/>
    </location>
</feature>
<keyword evidence="9" id="KW-1185">Reference proteome</keyword>
<dbReference type="Gene3D" id="2.40.160.110">
    <property type="match status" value="1"/>
</dbReference>
<keyword evidence="5 7" id="KW-0472">Membrane</keyword>
<evidence type="ECO:0000256" key="4">
    <source>
        <dbReference type="ARBA" id="ARBA00022989"/>
    </source>
</evidence>
<keyword evidence="6" id="KW-0325">Glycoprotein</keyword>
<evidence type="ECO:0000256" key="7">
    <source>
        <dbReference type="SAM" id="Phobius"/>
    </source>
</evidence>
<comment type="subcellular location">
    <subcellularLocation>
        <location evidence="1">Cell membrane</location>
        <topology evidence="1">Single-pass type I membrane protein</topology>
    </subcellularLocation>
</comment>
<evidence type="ECO:0000313" key="8">
    <source>
        <dbReference type="EMBL" id="KAJ8030878.1"/>
    </source>
</evidence>
<dbReference type="GO" id="GO:0005886">
    <property type="term" value="C:plasma membrane"/>
    <property type="evidence" value="ECO:0007669"/>
    <property type="project" value="TreeGrafter"/>
</dbReference>
<dbReference type="InterPro" id="IPR002000">
    <property type="entry name" value="Lysosome-assoc_membr_glycop"/>
</dbReference>
<sequence>MLMAMHATIQLDPEVPIPSSAAAISKTGSCDPHIANFNLQWTDGLGYIFTVSTVFKVNGNSYKMDKISGTRSRGLNFFSWSDQSSSYPSATVGNSMNCSEFNSGTIYFTKYQFQPFAQQSQEQYGKAEECSLSSGSSFWAFLVIAAICLVVVAVVVGVVVIIVKKVKTRSGYKQIQ</sequence>
<dbReference type="GO" id="GO:0072594">
    <property type="term" value="P:establishment of protein localization to organelle"/>
    <property type="evidence" value="ECO:0007669"/>
    <property type="project" value="TreeGrafter"/>
</dbReference>
<evidence type="ECO:0000256" key="5">
    <source>
        <dbReference type="ARBA" id="ARBA00023136"/>
    </source>
</evidence>
<evidence type="ECO:0000256" key="1">
    <source>
        <dbReference type="ARBA" id="ARBA00004251"/>
    </source>
</evidence>
<evidence type="ECO:0000256" key="3">
    <source>
        <dbReference type="ARBA" id="ARBA00022729"/>
    </source>
</evidence>
<evidence type="ECO:0000313" key="9">
    <source>
        <dbReference type="Proteomes" id="UP001152320"/>
    </source>
</evidence>
<proteinExistence type="predicted"/>
<keyword evidence="4 7" id="KW-1133">Transmembrane helix</keyword>
<reference evidence="8" key="1">
    <citation type="submission" date="2021-10" db="EMBL/GenBank/DDBJ databases">
        <title>Tropical sea cucumber genome reveals ecological adaptation and Cuvierian tubules defense mechanism.</title>
        <authorList>
            <person name="Chen T."/>
        </authorList>
    </citation>
    <scope>NUCLEOTIDE SEQUENCE</scope>
    <source>
        <strain evidence="8">Nanhai2018</strain>
        <tissue evidence="8">Muscle</tissue>
    </source>
</reference>
<gene>
    <name evidence="8" type="ORF">HOLleu_27419</name>
</gene>
<evidence type="ECO:0008006" key="10">
    <source>
        <dbReference type="Google" id="ProtNLM"/>
    </source>
</evidence>
<dbReference type="EMBL" id="JAIZAY010000013">
    <property type="protein sequence ID" value="KAJ8030878.1"/>
    <property type="molecule type" value="Genomic_DNA"/>
</dbReference>